<evidence type="ECO:0000313" key="1">
    <source>
        <dbReference type="EMBL" id="ABM80228.1"/>
    </source>
</evidence>
<name>A2BJR7_HYPBU</name>
<gene>
    <name evidence="1" type="ordered locus">Hbut_0356</name>
</gene>
<accession>A2BJR7</accession>
<dbReference type="STRING" id="415426.Hbut_0356"/>
<dbReference type="EnsemblBacteria" id="ABM80228">
    <property type="protein sequence ID" value="ABM80228"/>
    <property type="gene ID" value="Hbut_0356"/>
</dbReference>
<proteinExistence type="predicted"/>
<dbReference type="HOGENOM" id="CLU_1253566_0_0_2"/>
<protein>
    <submittedName>
        <fullName evidence="1">Conserved uncharacterized archaeal protein</fullName>
    </submittedName>
</protein>
<keyword evidence="2" id="KW-1185">Reference proteome</keyword>
<dbReference type="InterPro" id="IPR007366">
    <property type="entry name" value="DUF432"/>
</dbReference>
<dbReference type="AlphaFoldDB" id="A2BJR7"/>
<evidence type="ECO:0000313" key="2">
    <source>
        <dbReference type="Proteomes" id="UP000002593"/>
    </source>
</evidence>
<organism evidence="1 2">
    <name type="scientific">Hyperthermus butylicus (strain DSM 5456 / JCM 9403 / PLM1-5)</name>
    <dbReference type="NCBI Taxonomy" id="415426"/>
    <lineage>
        <taxon>Archaea</taxon>
        <taxon>Thermoproteota</taxon>
        <taxon>Thermoprotei</taxon>
        <taxon>Desulfurococcales</taxon>
        <taxon>Pyrodictiaceae</taxon>
        <taxon>Hyperthermus</taxon>
    </lineage>
</organism>
<dbReference type="EMBL" id="CP000493">
    <property type="protein sequence ID" value="ABM80228.1"/>
    <property type="molecule type" value="Genomic_DNA"/>
</dbReference>
<dbReference type="eggNOG" id="arCOG01766">
    <property type="taxonomic scope" value="Archaea"/>
</dbReference>
<dbReference type="Pfam" id="PF04254">
    <property type="entry name" value="DUF432"/>
    <property type="match status" value="1"/>
</dbReference>
<dbReference type="KEGG" id="hbu:Hbut_0356"/>
<reference evidence="1 2" key="1">
    <citation type="journal article" date="2007" name="Archaea">
        <title>The genome of Hyperthermus butylicus: a sulfur-reducing, peptide fermenting, neutrophilic Crenarchaeote growing up to 108 degrees C.</title>
        <authorList>
            <person name="Brugger K."/>
            <person name="Chen L."/>
            <person name="Stark M."/>
            <person name="Zibat A."/>
            <person name="Redder P."/>
            <person name="Ruepp A."/>
            <person name="Awayez M."/>
            <person name="She Q."/>
            <person name="Garrett R.A."/>
            <person name="Klenk H.P."/>
        </authorList>
    </citation>
    <scope>NUCLEOTIDE SEQUENCE [LARGE SCALE GENOMIC DNA]</scope>
    <source>
        <strain evidence="2">DSM 5456 / JCM 9403 / PLM1-5</strain>
    </source>
</reference>
<dbReference type="Proteomes" id="UP000002593">
    <property type="component" value="Chromosome"/>
</dbReference>
<sequence>MFELKPGSTLEYGLVRANYTENGELEVCDPYGCTRARILGSTRVGLQPVAPVHRPSRISNCIYLEFPEPLVVHSGTHIWAVVPFDLAVMTRSVVIGYVAPLRVKYTLIGDIVDGNICRYYRTRIAKEPAVLKLEPGEAVMEIMFRGEEASLSGVGFHIAGLQFYSDGSIIYYPRLEVVVSGQRAESKLSGRPNVEDLRPLGARMHLPRIPITQTFVTPLG</sequence>